<proteinExistence type="predicted"/>
<organism evidence="2 3">
    <name type="scientific">Dryococelus australis</name>
    <dbReference type="NCBI Taxonomy" id="614101"/>
    <lineage>
        <taxon>Eukaryota</taxon>
        <taxon>Metazoa</taxon>
        <taxon>Ecdysozoa</taxon>
        <taxon>Arthropoda</taxon>
        <taxon>Hexapoda</taxon>
        <taxon>Insecta</taxon>
        <taxon>Pterygota</taxon>
        <taxon>Neoptera</taxon>
        <taxon>Polyneoptera</taxon>
        <taxon>Phasmatodea</taxon>
        <taxon>Verophasmatodea</taxon>
        <taxon>Anareolatae</taxon>
        <taxon>Phasmatidae</taxon>
        <taxon>Eurycanthinae</taxon>
        <taxon>Dryococelus</taxon>
    </lineage>
</organism>
<evidence type="ECO:0000313" key="2">
    <source>
        <dbReference type="EMBL" id="KAJ8870806.1"/>
    </source>
</evidence>
<feature type="region of interest" description="Disordered" evidence="1">
    <location>
        <begin position="321"/>
        <end position="348"/>
    </location>
</feature>
<evidence type="ECO:0000313" key="3">
    <source>
        <dbReference type="Proteomes" id="UP001159363"/>
    </source>
</evidence>
<sequence length="348" mass="38335">MGVSSRENIAKKGLIFNDACERRQTHAAGDLHRIPLPRLLCCLTRVMSLMPGSSRGWFFRVGGGGQREGGGGNSAGNPRPLSRRKGELCQRLSAGTNYQVKRPLSRFIVGEFLSASPSHHTAFCAALRGGSNIQHFAPFDSKEEVRVGLDSDANEAGISSSSAISVASTNIFTNRSSLLQFSRNSSVVWSWFVAADKSKFLDWSILLGHARQSRDLIACLLRRLSGFHPRRGHPGFLHVGIVLDDVTGRCDFSLWGISRFHRPRIPEPLNTHIVPDDAAVRRVFPRASLFCHPCIPALLHIHLASPSSALQLLSQATNECETREREKGNIERGKRGKMEALGENPRDE</sequence>
<name>A0ABQ9GG41_9NEOP</name>
<gene>
    <name evidence="2" type="ORF">PR048_027105</name>
</gene>
<dbReference type="EMBL" id="JARBHB010000012">
    <property type="protein sequence ID" value="KAJ8870806.1"/>
    <property type="molecule type" value="Genomic_DNA"/>
</dbReference>
<protein>
    <submittedName>
        <fullName evidence="2">Uncharacterized protein</fullName>
    </submittedName>
</protein>
<reference evidence="2 3" key="1">
    <citation type="submission" date="2023-02" db="EMBL/GenBank/DDBJ databases">
        <title>LHISI_Scaffold_Assembly.</title>
        <authorList>
            <person name="Stuart O.P."/>
            <person name="Cleave R."/>
            <person name="Magrath M.J.L."/>
            <person name="Mikheyev A.S."/>
        </authorList>
    </citation>
    <scope>NUCLEOTIDE SEQUENCE [LARGE SCALE GENOMIC DNA]</scope>
    <source>
        <strain evidence="2">Daus_M_001</strain>
        <tissue evidence="2">Leg muscle</tissue>
    </source>
</reference>
<accession>A0ABQ9GG41</accession>
<keyword evidence="3" id="KW-1185">Reference proteome</keyword>
<dbReference type="Proteomes" id="UP001159363">
    <property type="component" value="Chromosome 11"/>
</dbReference>
<evidence type="ECO:0000256" key="1">
    <source>
        <dbReference type="SAM" id="MobiDB-lite"/>
    </source>
</evidence>
<comment type="caution">
    <text evidence="2">The sequence shown here is derived from an EMBL/GenBank/DDBJ whole genome shotgun (WGS) entry which is preliminary data.</text>
</comment>